<protein>
    <submittedName>
        <fullName evidence="2">Uncharacterized protein</fullName>
    </submittedName>
</protein>
<feature type="region of interest" description="Disordered" evidence="1">
    <location>
        <begin position="29"/>
        <end position="59"/>
    </location>
</feature>
<reference evidence="2 3" key="1">
    <citation type="submission" date="2015-05" db="EMBL/GenBank/DDBJ databases">
        <title>Genome assembly of Archangium gephyra DSM 2261.</title>
        <authorList>
            <person name="Sharma G."/>
            <person name="Subramanian S."/>
        </authorList>
    </citation>
    <scope>NUCLEOTIDE SEQUENCE [LARGE SCALE GENOMIC DNA]</scope>
    <source>
        <strain evidence="2 3">DSM 2261</strain>
    </source>
</reference>
<evidence type="ECO:0000313" key="3">
    <source>
        <dbReference type="Proteomes" id="UP000035579"/>
    </source>
</evidence>
<gene>
    <name evidence="2" type="ORF">AA314_02186</name>
</gene>
<organism evidence="2 3">
    <name type="scientific">Archangium gephyra</name>
    <dbReference type="NCBI Taxonomy" id="48"/>
    <lineage>
        <taxon>Bacteria</taxon>
        <taxon>Pseudomonadati</taxon>
        <taxon>Myxococcota</taxon>
        <taxon>Myxococcia</taxon>
        <taxon>Myxococcales</taxon>
        <taxon>Cystobacterineae</taxon>
        <taxon>Archangiaceae</taxon>
        <taxon>Archangium</taxon>
    </lineage>
</organism>
<dbReference type="Proteomes" id="UP000035579">
    <property type="component" value="Chromosome"/>
</dbReference>
<evidence type="ECO:0000256" key="1">
    <source>
        <dbReference type="SAM" id="MobiDB-lite"/>
    </source>
</evidence>
<evidence type="ECO:0000313" key="2">
    <source>
        <dbReference type="EMBL" id="AKJ00560.1"/>
    </source>
</evidence>
<accession>A0AAC8Q3T0</accession>
<dbReference type="AlphaFoldDB" id="A0AAC8Q3T0"/>
<proteinExistence type="predicted"/>
<dbReference type="EMBL" id="CP011509">
    <property type="protein sequence ID" value="AKJ00560.1"/>
    <property type="molecule type" value="Genomic_DNA"/>
</dbReference>
<sequence>MRPAPILVGTEKRLRRGGVFLAERRCPERRCQRTRPGHPSRSRPVKAGPGVPALSARWP</sequence>
<name>A0AAC8Q3T0_9BACT</name>
<dbReference type="KEGG" id="age:AA314_02186"/>
<feature type="compositionally biased region" description="Basic residues" evidence="1">
    <location>
        <begin position="32"/>
        <end position="44"/>
    </location>
</feature>